<keyword evidence="1" id="KW-0732">Signal</keyword>
<feature type="domain" description="DUF8021" evidence="2">
    <location>
        <begin position="155"/>
        <end position="303"/>
    </location>
</feature>
<accession>A0A2J6QS59</accession>
<evidence type="ECO:0000256" key="1">
    <source>
        <dbReference type="SAM" id="SignalP"/>
    </source>
</evidence>
<protein>
    <recommendedName>
        <fullName evidence="2">DUF8021 domain-containing protein</fullName>
    </recommendedName>
</protein>
<evidence type="ECO:0000313" key="4">
    <source>
        <dbReference type="Proteomes" id="UP000235786"/>
    </source>
</evidence>
<reference evidence="3 4" key="1">
    <citation type="submission" date="2016-04" db="EMBL/GenBank/DDBJ databases">
        <title>A degradative enzymes factory behind the ericoid mycorrhizal symbiosis.</title>
        <authorList>
            <consortium name="DOE Joint Genome Institute"/>
            <person name="Martino E."/>
            <person name="Morin E."/>
            <person name="Grelet G."/>
            <person name="Kuo A."/>
            <person name="Kohler A."/>
            <person name="Daghino S."/>
            <person name="Barry K."/>
            <person name="Choi C."/>
            <person name="Cichocki N."/>
            <person name="Clum A."/>
            <person name="Copeland A."/>
            <person name="Hainaut M."/>
            <person name="Haridas S."/>
            <person name="Labutti K."/>
            <person name="Lindquist E."/>
            <person name="Lipzen A."/>
            <person name="Khouja H.-R."/>
            <person name="Murat C."/>
            <person name="Ohm R."/>
            <person name="Olson A."/>
            <person name="Spatafora J."/>
            <person name="Veneault-Fourrey C."/>
            <person name="Henrissat B."/>
            <person name="Grigoriev I."/>
            <person name="Martin F."/>
            <person name="Perotto S."/>
        </authorList>
    </citation>
    <scope>NUCLEOTIDE SEQUENCE [LARGE SCALE GENOMIC DNA]</scope>
    <source>
        <strain evidence="3 4">F</strain>
    </source>
</reference>
<evidence type="ECO:0000259" key="2">
    <source>
        <dbReference type="Pfam" id="PF26061"/>
    </source>
</evidence>
<dbReference type="AlphaFoldDB" id="A0A2J6QS59"/>
<gene>
    <name evidence="3" type="ORF">L207DRAFT_574504</name>
</gene>
<keyword evidence="4" id="KW-1185">Reference proteome</keyword>
<sequence>MPAMLLKALAAAVALLLGPLHAQAGACNRTCLEGQMSDYLTALAAHDPSPLPLAPFVLYTENDQVIPIGNGEWQVVSSLGNYRHVFSDPQSGQVAAITTITENGMGAIYIARLKIDSGGIREIETQITRDPNGATLYEKMEKPEDVWLEAVPVEKRISRDFLISQTNKYYSGMQNNNPNGNYSFFDKNCSRLEQAVQTTNLNRSTPYSHSNDTVFSSLGCEAQIQTGFLGFVTSIRDRMFPVVDEERQVVFAITTLDHNGTVRFLRDANGTTSPIPAYFDIPRTLQAMEGFRLNGDKLFRIEMNLIELPYGSISPFRPGPALDRSGAGNNQNTTIPCNGGCLDGVVVQVLHALEAHDYSSLPLAAGVRYSENGQFLALGDGLWETIGPIAMPGVDGYAARFSDPSSGTAAYWGLTMEHTTPGVLALRVKVDNGKINEIEAIDVRAESSGPRYGTTTLMRPPLPVEWPADRSLGKLDSSFQGNQTSFTDVRPRLSLLYFNGMELHSSLTIPFASGCLRRDNGFQGNLSCAAQIEGNGPAPNGLYNLTSTVHDVRILVTDSKRGVLMAVAMVDSTATSPGPMSATKRIPSTYMVPQLIKVTDGVITRVEGMVKWMPFGYNSAWSGEATFSR</sequence>
<dbReference type="InterPro" id="IPR058334">
    <property type="entry name" value="DUF8021"/>
</dbReference>
<dbReference type="OrthoDB" id="5229624at2759"/>
<dbReference type="Pfam" id="PF26061">
    <property type="entry name" value="DUF8021"/>
    <property type="match status" value="2"/>
</dbReference>
<feature type="signal peptide" evidence="1">
    <location>
        <begin position="1"/>
        <end position="24"/>
    </location>
</feature>
<name>A0A2J6QS59_HYAVF</name>
<dbReference type="EMBL" id="KZ613978">
    <property type="protein sequence ID" value="PMD29099.1"/>
    <property type="molecule type" value="Genomic_DNA"/>
</dbReference>
<organism evidence="3 4">
    <name type="scientific">Hyaloscypha variabilis (strain UAMH 11265 / GT02V1 / F)</name>
    <name type="common">Meliniomyces variabilis</name>
    <dbReference type="NCBI Taxonomy" id="1149755"/>
    <lineage>
        <taxon>Eukaryota</taxon>
        <taxon>Fungi</taxon>
        <taxon>Dikarya</taxon>
        <taxon>Ascomycota</taxon>
        <taxon>Pezizomycotina</taxon>
        <taxon>Leotiomycetes</taxon>
        <taxon>Helotiales</taxon>
        <taxon>Hyaloscyphaceae</taxon>
        <taxon>Hyaloscypha</taxon>
        <taxon>Hyaloscypha variabilis</taxon>
    </lineage>
</organism>
<proteinExistence type="predicted"/>
<feature type="chain" id="PRO_5014329628" description="DUF8021 domain-containing protein" evidence="1">
    <location>
        <begin position="25"/>
        <end position="629"/>
    </location>
</feature>
<dbReference type="Proteomes" id="UP000235786">
    <property type="component" value="Unassembled WGS sequence"/>
</dbReference>
<evidence type="ECO:0000313" key="3">
    <source>
        <dbReference type="EMBL" id="PMD29099.1"/>
    </source>
</evidence>
<feature type="domain" description="DUF8021" evidence="2">
    <location>
        <begin position="496"/>
        <end position="609"/>
    </location>
</feature>